<dbReference type="Pfam" id="PF13489">
    <property type="entry name" value="Methyltransf_23"/>
    <property type="match status" value="1"/>
</dbReference>
<organism evidence="2 3">
    <name type="scientific">Saccharopolyspora rosea</name>
    <dbReference type="NCBI Taxonomy" id="524884"/>
    <lineage>
        <taxon>Bacteria</taxon>
        <taxon>Bacillati</taxon>
        <taxon>Actinomycetota</taxon>
        <taxon>Actinomycetes</taxon>
        <taxon>Pseudonocardiales</taxon>
        <taxon>Pseudonocardiaceae</taxon>
        <taxon>Saccharopolyspora</taxon>
    </lineage>
</organism>
<dbReference type="CDD" id="cd02440">
    <property type="entry name" value="AdoMet_MTases"/>
    <property type="match status" value="1"/>
</dbReference>
<reference evidence="3" key="1">
    <citation type="journal article" date="2019" name="Int. J. Syst. Evol. Microbiol.">
        <title>The Global Catalogue of Microorganisms (GCM) 10K type strain sequencing project: providing services to taxonomists for standard genome sequencing and annotation.</title>
        <authorList>
            <consortium name="The Broad Institute Genomics Platform"/>
            <consortium name="The Broad Institute Genome Sequencing Center for Infectious Disease"/>
            <person name="Wu L."/>
            <person name="Ma J."/>
        </authorList>
    </citation>
    <scope>NUCLEOTIDE SEQUENCE [LARGE SCALE GENOMIC DNA]</scope>
    <source>
        <strain evidence="3">CCUG 56401</strain>
    </source>
</reference>
<name>A0ABW3FR29_9PSEU</name>
<dbReference type="EC" id="2.1.1.-" evidence="2"/>
<dbReference type="RefSeq" id="WP_345600770.1">
    <property type="nucleotide sequence ID" value="NZ_BAABLT010000017.1"/>
</dbReference>
<dbReference type="PANTHER" id="PTHR43861:SF3">
    <property type="entry name" value="PUTATIVE (AFU_ORTHOLOGUE AFUA_2G14390)-RELATED"/>
    <property type="match status" value="1"/>
</dbReference>
<comment type="caution">
    <text evidence="2">The sequence shown here is derived from an EMBL/GenBank/DDBJ whole genome shotgun (WGS) entry which is preliminary data.</text>
</comment>
<dbReference type="PANTHER" id="PTHR43861">
    <property type="entry name" value="TRANS-ACONITATE 2-METHYLTRANSFERASE-RELATED"/>
    <property type="match status" value="1"/>
</dbReference>
<dbReference type="InterPro" id="IPR029063">
    <property type="entry name" value="SAM-dependent_MTases_sf"/>
</dbReference>
<dbReference type="SUPFAM" id="SSF53335">
    <property type="entry name" value="S-adenosyl-L-methionine-dependent methyltransferases"/>
    <property type="match status" value="1"/>
</dbReference>
<sequence>MSTYAFSPEWEAERQRLACLDALWDRASRRALETAGVPRGAACLDVGAGDGSVARLLAELVGERGRVVALDRDVRFLDPAGLPSTVEVCERDLLTDGMPSGSFDLVHARMVLSHLPERDAVLDDLVSLLAPGGRILLSEFDAEGAGVVEPVPPDAAGRFQRVHDAVVAVLASKGGDSRWAHWMPAALASRGLTGIGAVVDGELVRGATPISTFYQHTFQRLREPMLATTPVTAELFDRVHAALDDPEFVALAAPLVSVWGQRPVEAITAGV</sequence>
<keyword evidence="3" id="KW-1185">Reference proteome</keyword>
<evidence type="ECO:0000313" key="3">
    <source>
        <dbReference type="Proteomes" id="UP001597018"/>
    </source>
</evidence>
<keyword evidence="1 2" id="KW-0808">Transferase</keyword>
<evidence type="ECO:0000256" key="1">
    <source>
        <dbReference type="ARBA" id="ARBA00022679"/>
    </source>
</evidence>
<dbReference type="GO" id="GO:0008168">
    <property type="term" value="F:methyltransferase activity"/>
    <property type="evidence" value="ECO:0007669"/>
    <property type="project" value="UniProtKB-KW"/>
</dbReference>
<dbReference type="EMBL" id="JBHTIW010000006">
    <property type="protein sequence ID" value="MFD0920303.1"/>
    <property type="molecule type" value="Genomic_DNA"/>
</dbReference>
<dbReference type="GO" id="GO:0032259">
    <property type="term" value="P:methylation"/>
    <property type="evidence" value="ECO:0007669"/>
    <property type="project" value="UniProtKB-KW"/>
</dbReference>
<gene>
    <name evidence="2" type="ORF">ACFQ16_11180</name>
</gene>
<dbReference type="Gene3D" id="3.40.50.150">
    <property type="entry name" value="Vaccinia Virus protein VP39"/>
    <property type="match status" value="1"/>
</dbReference>
<dbReference type="Proteomes" id="UP001597018">
    <property type="component" value="Unassembled WGS sequence"/>
</dbReference>
<keyword evidence="2" id="KW-0489">Methyltransferase</keyword>
<evidence type="ECO:0000313" key="2">
    <source>
        <dbReference type="EMBL" id="MFD0920303.1"/>
    </source>
</evidence>
<accession>A0ABW3FR29</accession>
<protein>
    <submittedName>
        <fullName evidence="2">Class I SAM-dependent methyltransferase</fullName>
        <ecNumber evidence="2">2.1.1.-</ecNumber>
    </submittedName>
</protein>
<proteinExistence type="predicted"/>